<dbReference type="PANTHER" id="PTHR43060">
    <property type="entry name" value="3-HYDROXYISOBUTYRATE DEHYDROGENASE-LIKE 1, MITOCHONDRIAL-RELATED"/>
    <property type="match status" value="1"/>
</dbReference>
<sequence length="288" mass="30279">MEKMRIALAGAGIMGKGMGERLLAAGHALAVMAHRSRTNVEALVAQGAREVHSPGELARGAGIIILCLPDTDAARSMIEAFEADLEPGQIVMDMGTSEPALAEEMVDRLGRRGCFFADAPVAGGAAQAAEGTLGALVGASSEVLERITPVLSVLCARISPMGPPGSGAKAKLISNYLVVSMVASITETFRMARRADVDWAMLYGAMLQGSNNSVALRRIVEPALEGNFDGYRFSVAHALKDLTYFLSMSRDLGGASACAEATLSFYERAVAAGKGDWNVSRLLQTDED</sequence>
<dbReference type="Proteomes" id="UP000528286">
    <property type="component" value="Unassembled WGS sequence"/>
</dbReference>
<dbReference type="PIRSF" id="PIRSF000103">
    <property type="entry name" value="HIBADH"/>
    <property type="match status" value="1"/>
</dbReference>
<proteinExistence type="predicted"/>
<dbReference type="GO" id="GO:0050661">
    <property type="term" value="F:NADP binding"/>
    <property type="evidence" value="ECO:0007669"/>
    <property type="project" value="InterPro"/>
</dbReference>
<dbReference type="InterPro" id="IPR006115">
    <property type="entry name" value="6PGDH_NADP-bd"/>
</dbReference>
<gene>
    <name evidence="6" type="ORF">GGR23_003650</name>
</gene>
<comment type="caution">
    <text evidence="6">The sequence shown here is derived from an EMBL/GenBank/DDBJ whole genome shotgun (WGS) entry which is preliminary data.</text>
</comment>
<evidence type="ECO:0000259" key="4">
    <source>
        <dbReference type="Pfam" id="PF03446"/>
    </source>
</evidence>
<evidence type="ECO:0000313" key="7">
    <source>
        <dbReference type="Proteomes" id="UP000528286"/>
    </source>
</evidence>
<keyword evidence="1" id="KW-0560">Oxidoreductase</keyword>
<dbReference type="Gene3D" id="1.10.1040.10">
    <property type="entry name" value="N-(1-d-carboxylethyl)-l-norvaline Dehydrogenase, domain 2"/>
    <property type="match status" value="1"/>
</dbReference>
<dbReference type="SUPFAM" id="SSF48179">
    <property type="entry name" value="6-phosphogluconate dehydrogenase C-terminal domain-like"/>
    <property type="match status" value="1"/>
</dbReference>
<dbReference type="InterPro" id="IPR013328">
    <property type="entry name" value="6PGD_dom2"/>
</dbReference>
<name>A0A7W6J7W6_9HYPH</name>
<dbReference type="EMBL" id="JACIEZ010000009">
    <property type="protein sequence ID" value="MBB4066435.1"/>
    <property type="molecule type" value="Genomic_DNA"/>
</dbReference>
<keyword evidence="7" id="KW-1185">Reference proteome</keyword>
<evidence type="ECO:0000259" key="5">
    <source>
        <dbReference type="Pfam" id="PF14833"/>
    </source>
</evidence>
<feature type="domain" description="6-phosphogluconate dehydrogenase NADP-binding" evidence="4">
    <location>
        <begin position="5"/>
        <end position="159"/>
    </location>
</feature>
<dbReference type="Pfam" id="PF14833">
    <property type="entry name" value="NAD_binding_11"/>
    <property type="match status" value="1"/>
</dbReference>
<accession>A0A7W6J7W6</accession>
<dbReference type="RefSeq" id="WP_183367707.1">
    <property type="nucleotide sequence ID" value="NZ_JACIEZ010000009.1"/>
</dbReference>
<evidence type="ECO:0000256" key="2">
    <source>
        <dbReference type="ARBA" id="ARBA00023027"/>
    </source>
</evidence>
<evidence type="ECO:0000313" key="6">
    <source>
        <dbReference type="EMBL" id="MBB4066435.1"/>
    </source>
</evidence>
<keyword evidence="2" id="KW-0520">NAD</keyword>
<dbReference type="InterPro" id="IPR008927">
    <property type="entry name" value="6-PGluconate_DH-like_C_sf"/>
</dbReference>
<feature type="domain" description="3-hydroxyisobutyrate dehydrogenase-like NAD-binding" evidence="5">
    <location>
        <begin position="165"/>
        <end position="284"/>
    </location>
</feature>
<dbReference type="Pfam" id="PF03446">
    <property type="entry name" value="NAD_binding_2"/>
    <property type="match status" value="1"/>
</dbReference>
<dbReference type="InterPro" id="IPR015815">
    <property type="entry name" value="HIBADH-related"/>
</dbReference>
<protein>
    <submittedName>
        <fullName evidence="6">3-hydroxyisobutyrate dehydrogenase-like beta-hydroxyacid dehydrogenase</fullName>
    </submittedName>
</protein>
<dbReference type="InterPro" id="IPR029154">
    <property type="entry name" value="HIBADH-like_NADP-bd"/>
</dbReference>
<dbReference type="GO" id="GO:0016491">
    <property type="term" value="F:oxidoreductase activity"/>
    <property type="evidence" value="ECO:0007669"/>
    <property type="project" value="UniProtKB-KW"/>
</dbReference>
<evidence type="ECO:0000256" key="1">
    <source>
        <dbReference type="ARBA" id="ARBA00023002"/>
    </source>
</evidence>
<organism evidence="6 7">
    <name type="scientific">Gellertiella hungarica</name>
    <dbReference type="NCBI Taxonomy" id="1572859"/>
    <lineage>
        <taxon>Bacteria</taxon>
        <taxon>Pseudomonadati</taxon>
        <taxon>Pseudomonadota</taxon>
        <taxon>Alphaproteobacteria</taxon>
        <taxon>Hyphomicrobiales</taxon>
        <taxon>Rhizobiaceae</taxon>
        <taxon>Gellertiella</taxon>
    </lineage>
</organism>
<evidence type="ECO:0000256" key="3">
    <source>
        <dbReference type="PIRSR" id="PIRSR000103-1"/>
    </source>
</evidence>
<dbReference type="SUPFAM" id="SSF51735">
    <property type="entry name" value="NAD(P)-binding Rossmann-fold domains"/>
    <property type="match status" value="1"/>
</dbReference>
<dbReference type="AlphaFoldDB" id="A0A7W6J7W6"/>
<dbReference type="InterPro" id="IPR036291">
    <property type="entry name" value="NAD(P)-bd_dom_sf"/>
</dbReference>
<dbReference type="Gene3D" id="3.40.50.720">
    <property type="entry name" value="NAD(P)-binding Rossmann-like Domain"/>
    <property type="match status" value="1"/>
</dbReference>
<reference evidence="6 7" key="1">
    <citation type="submission" date="2020-08" db="EMBL/GenBank/DDBJ databases">
        <title>Genomic Encyclopedia of Type Strains, Phase IV (KMG-IV): sequencing the most valuable type-strain genomes for metagenomic binning, comparative biology and taxonomic classification.</title>
        <authorList>
            <person name="Goeker M."/>
        </authorList>
    </citation>
    <scope>NUCLEOTIDE SEQUENCE [LARGE SCALE GENOMIC DNA]</scope>
    <source>
        <strain evidence="6 7">DSM 29853</strain>
    </source>
</reference>
<dbReference type="PANTHER" id="PTHR43060:SF15">
    <property type="entry name" value="3-HYDROXYISOBUTYRATE DEHYDROGENASE-LIKE 1, MITOCHONDRIAL-RELATED"/>
    <property type="match status" value="1"/>
</dbReference>
<feature type="active site" evidence="3">
    <location>
        <position position="171"/>
    </location>
</feature>
<dbReference type="GO" id="GO:0051287">
    <property type="term" value="F:NAD binding"/>
    <property type="evidence" value="ECO:0007669"/>
    <property type="project" value="InterPro"/>
</dbReference>